<sequence>MRKTKIFIENFFNPLITGMWVILIYQICQYKRYQSYNYIIDIIVLGLILFVWLLTSLILAFQNYSVQSKLCHIKYASIIGVIIVIGSSCILGFQSYQHYNDQHFYDNKPSDYVLNDGHFQTEIINKIEEEIQEIIPDNAQAYVCPYTYFVCNESGVLDAFEIEIYFEKDDNAYVLGSRYKKGENVKNRFMKIDYMEGSEYLPQMSDLVKSIYNINLPNKTCKIQMESTNDEAYFNYEFYPINYNYKLVIL</sequence>
<gene>
    <name evidence="2" type="ORF">EDD60_106103</name>
</gene>
<accession>A0A4R3Z821</accession>
<comment type="caution">
    <text evidence="2">The sequence shown here is derived from an EMBL/GenBank/DDBJ whole genome shotgun (WGS) entry which is preliminary data.</text>
</comment>
<feature type="transmembrane region" description="Helical" evidence="1">
    <location>
        <begin position="7"/>
        <end position="27"/>
    </location>
</feature>
<keyword evidence="1" id="KW-0472">Membrane</keyword>
<evidence type="ECO:0000313" key="2">
    <source>
        <dbReference type="EMBL" id="TCW00762.1"/>
    </source>
</evidence>
<keyword evidence="1" id="KW-0812">Transmembrane</keyword>
<proteinExistence type="predicted"/>
<dbReference type="Proteomes" id="UP000295515">
    <property type="component" value="Unassembled WGS sequence"/>
</dbReference>
<dbReference type="GeneID" id="98915062"/>
<feature type="transmembrane region" description="Helical" evidence="1">
    <location>
        <begin position="39"/>
        <end position="61"/>
    </location>
</feature>
<organism evidence="2 3">
    <name type="scientific">Longibaculum muris</name>
    <dbReference type="NCBI Taxonomy" id="1796628"/>
    <lineage>
        <taxon>Bacteria</taxon>
        <taxon>Bacillati</taxon>
        <taxon>Bacillota</taxon>
        <taxon>Erysipelotrichia</taxon>
        <taxon>Erysipelotrichales</taxon>
        <taxon>Coprobacillaceae</taxon>
        <taxon>Longibaculum</taxon>
    </lineage>
</organism>
<reference evidence="2 3" key="1">
    <citation type="submission" date="2019-03" db="EMBL/GenBank/DDBJ databases">
        <title>Genomic Encyclopedia of Type Strains, Phase IV (KMG-IV): sequencing the most valuable type-strain genomes for metagenomic binning, comparative biology and taxonomic classification.</title>
        <authorList>
            <person name="Goeker M."/>
        </authorList>
    </citation>
    <scope>NUCLEOTIDE SEQUENCE [LARGE SCALE GENOMIC DNA]</scope>
    <source>
        <strain evidence="2 3">DSM 29487</strain>
    </source>
</reference>
<keyword evidence="3" id="KW-1185">Reference proteome</keyword>
<keyword evidence="1" id="KW-1133">Transmembrane helix</keyword>
<dbReference type="RefSeq" id="WP_066446879.1">
    <property type="nucleotide sequence ID" value="NZ_DBGCPY010000108.1"/>
</dbReference>
<dbReference type="EMBL" id="SMCQ01000006">
    <property type="protein sequence ID" value="TCW00762.1"/>
    <property type="molecule type" value="Genomic_DNA"/>
</dbReference>
<dbReference type="AlphaFoldDB" id="A0A4R3Z821"/>
<evidence type="ECO:0000313" key="3">
    <source>
        <dbReference type="Proteomes" id="UP000295515"/>
    </source>
</evidence>
<protein>
    <submittedName>
        <fullName evidence="2">Uncharacterized protein</fullName>
    </submittedName>
</protein>
<feature type="transmembrane region" description="Helical" evidence="1">
    <location>
        <begin position="73"/>
        <end position="93"/>
    </location>
</feature>
<name>A0A4R3Z821_9FIRM</name>
<evidence type="ECO:0000256" key="1">
    <source>
        <dbReference type="SAM" id="Phobius"/>
    </source>
</evidence>